<evidence type="ECO:0000313" key="2">
    <source>
        <dbReference type="EMBL" id="AFU02436.1"/>
    </source>
</evidence>
<gene>
    <name evidence="2" type="ORF">O3I_022405</name>
</gene>
<dbReference type="EMBL" id="CP003876">
    <property type="protein sequence ID" value="AFU02436.1"/>
    <property type="molecule type" value="Genomic_DNA"/>
</dbReference>
<organism evidence="2 3">
    <name type="scientific">Nocardia brasiliensis (strain ATCC 700358 / HUJEG-1)</name>
    <dbReference type="NCBI Taxonomy" id="1133849"/>
    <lineage>
        <taxon>Bacteria</taxon>
        <taxon>Bacillati</taxon>
        <taxon>Actinomycetota</taxon>
        <taxon>Actinomycetes</taxon>
        <taxon>Mycobacteriales</taxon>
        <taxon>Nocardiaceae</taxon>
        <taxon>Nocardia</taxon>
    </lineage>
</organism>
<feature type="domain" description="SnoaL-like" evidence="1">
    <location>
        <begin position="12"/>
        <end position="137"/>
    </location>
</feature>
<proteinExistence type="predicted"/>
<reference evidence="2 3" key="1">
    <citation type="journal article" date="2012" name="J. Bacteriol.">
        <title>Complete genome sequence of Nocardia brasiliensis HUJEG-1.</title>
        <authorList>
            <person name="Vera-Cabrera L."/>
            <person name="Ortiz-Lopez R."/>
            <person name="Elizondo-Gonzalez R."/>
            <person name="Perez-Maya A.A."/>
            <person name="Ocampo-Candiani J."/>
        </authorList>
    </citation>
    <scope>NUCLEOTIDE SEQUENCE [LARGE SCALE GENOMIC DNA]</scope>
    <source>
        <strain evidence="3">ATCC 700358</strain>
    </source>
</reference>
<dbReference type="eggNOG" id="COG5517">
    <property type="taxonomic scope" value="Bacteria"/>
</dbReference>
<dbReference type="Pfam" id="PF13577">
    <property type="entry name" value="SnoaL_4"/>
    <property type="match status" value="1"/>
</dbReference>
<accession>K0F4F0</accession>
<protein>
    <recommendedName>
        <fullName evidence="1">SnoaL-like domain-containing protein</fullName>
    </recommendedName>
</protein>
<dbReference type="KEGG" id="nbr:O3I_022405"/>
<keyword evidence="3" id="KW-1185">Reference proteome</keyword>
<dbReference type="STRING" id="1133849.O3I_022405"/>
<dbReference type="HOGENOM" id="CLU_106738_10_2_11"/>
<sequence length="155" mass="17202">MVLGGSVLDMQKISDRLAIQELVVAYATAVDNRNFDALDDVFVEEAYIDLTAFGGSAGKLADMKEWLTQSMAPISASQHLMGNPEIHLDGDRATGRIMCYNALLLPVEDREPTVTLLGMWYIDEYVRTPGGWRIVKRGQQRSWAHGLPEPDPATH</sequence>
<dbReference type="Gene3D" id="3.10.450.50">
    <property type="match status" value="1"/>
</dbReference>
<dbReference type="InterPro" id="IPR032710">
    <property type="entry name" value="NTF2-like_dom_sf"/>
</dbReference>
<evidence type="ECO:0000313" key="3">
    <source>
        <dbReference type="Proteomes" id="UP000006304"/>
    </source>
</evidence>
<dbReference type="AlphaFoldDB" id="K0F4F0"/>
<dbReference type="SUPFAM" id="SSF54427">
    <property type="entry name" value="NTF2-like"/>
    <property type="match status" value="1"/>
</dbReference>
<dbReference type="CDD" id="cd00531">
    <property type="entry name" value="NTF2_like"/>
    <property type="match status" value="1"/>
</dbReference>
<dbReference type="Proteomes" id="UP000006304">
    <property type="component" value="Chromosome"/>
</dbReference>
<name>K0F4F0_NOCB7</name>
<dbReference type="InterPro" id="IPR037401">
    <property type="entry name" value="SnoaL-like"/>
</dbReference>
<evidence type="ECO:0000259" key="1">
    <source>
        <dbReference type="Pfam" id="PF13577"/>
    </source>
</evidence>